<evidence type="ECO:0000313" key="3">
    <source>
        <dbReference type="Proteomes" id="UP000664859"/>
    </source>
</evidence>
<sequence length="393" mass="40500">MSSTAGDEDAVVICGGGIIAASIAYHLTQKGVKPIVLERSEVAAAASGKSGGFLARDWGSGPAVQLHTASFALHEKLAKELTVESFRKLPTLSVKVGGRKGKNAASWLDGKASSSLMDDGTAQVTPLELTHKLIDAAKAAGAEVRIGTVASVDTEESSGGSSSSARRVTGVTLASGETIPCAKAIVAMGPWSVLAEGWFGIPVPMEGVKSTSLIYEDVDAVRKEPFALFCSEDANGCHLEVYPRPNGEVYICGLGGSDYVDAARLRPGGDCEAPELIKADPRRVAAATKSFSSMTSIGATPPDVSQACMRPCPPDALPIMGAVPGVEGAYICAGHNCWGILWAPVSGVAMAELVVDGAAAVVDLAPFSPARFMTRASGGRGRKRGTAEVGEQW</sequence>
<dbReference type="Proteomes" id="UP000664859">
    <property type="component" value="Unassembled WGS sequence"/>
</dbReference>
<gene>
    <name evidence="2" type="ORF">JKP88DRAFT_196952</name>
</gene>
<dbReference type="Gene3D" id="3.50.50.60">
    <property type="entry name" value="FAD/NAD(P)-binding domain"/>
    <property type="match status" value="2"/>
</dbReference>
<dbReference type="AlphaFoldDB" id="A0A835ZIK8"/>
<reference evidence="2" key="1">
    <citation type="submission" date="2021-02" db="EMBL/GenBank/DDBJ databases">
        <title>First Annotated Genome of the Yellow-green Alga Tribonema minus.</title>
        <authorList>
            <person name="Mahan K.M."/>
        </authorList>
    </citation>
    <scope>NUCLEOTIDE SEQUENCE</scope>
    <source>
        <strain evidence="2">UTEX B ZZ1240</strain>
    </source>
</reference>
<dbReference type="PANTHER" id="PTHR13847">
    <property type="entry name" value="SARCOSINE DEHYDROGENASE-RELATED"/>
    <property type="match status" value="1"/>
</dbReference>
<dbReference type="OrthoDB" id="498204at2759"/>
<feature type="domain" description="FAD dependent oxidoreductase" evidence="1">
    <location>
        <begin position="11"/>
        <end position="353"/>
    </location>
</feature>
<dbReference type="Gene3D" id="3.30.9.10">
    <property type="entry name" value="D-Amino Acid Oxidase, subunit A, domain 2"/>
    <property type="match status" value="1"/>
</dbReference>
<evidence type="ECO:0000259" key="1">
    <source>
        <dbReference type="Pfam" id="PF01266"/>
    </source>
</evidence>
<accession>A0A835ZIK8</accession>
<evidence type="ECO:0000313" key="2">
    <source>
        <dbReference type="EMBL" id="KAG5192809.1"/>
    </source>
</evidence>
<comment type="caution">
    <text evidence="2">The sequence shown here is derived from an EMBL/GenBank/DDBJ whole genome shotgun (WGS) entry which is preliminary data.</text>
</comment>
<dbReference type="SUPFAM" id="SSF51905">
    <property type="entry name" value="FAD/NAD(P)-binding domain"/>
    <property type="match status" value="1"/>
</dbReference>
<dbReference type="PANTHER" id="PTHR13847:SF150">
    <property type="entry name" value="OXIDOREDUCTASE TDA3-RELATED"/>
    <property type="match status" value="1"/>
</dbReference>
<keyword evidence="3" id="KW-1185">Reference proteome</keyword>
<name>A0A835ZIK8_9STRA</name>
<proteinExistence type="predicted"/>
<organism evidence="2 3">
    <name type="scientific">Tribonema minus</name>
    <dbReference type="NCBI Taxonomy" id="303371"/>
    <lineage>
        <taxon>Eukaryota</taxon>
        <taxon>Sar</taxon>
        <taxon>Stramenopiles</taxon>
        <taxon>Ochrophyta</taxon>
        <taxon>PX clade</taxon>
        <taxon>Xanthophyceae</taxon>
        <taxon>Tribonematales</taxon>
        <taxon>Tribonemataceae</taxon>
        <taxon>Tribonema</taxon>
    </lineage>
</organism>
<protein>
    <submittedName>
        <fullName evidence="2">FAD dependent oxidoreductase</fullName>
    </submittedName>
</protein>
<dbReference type="Pfam" id="PF01266">
    <property type="entry name" value="DAO"/>
    <property type="match status" value="1"/>
</dbReference>
<dbReference type="InterPro" id="IPR006076">
    <property type="entry name" value="FAD-dep_OxRdtase"/>
</dbReference>
<dbReference type="GO" id="GO:0005737">
    <property type="term" value="C:cytoplasm"/>
    <property type="evidence" value="ECO:0007669"/>
    <property type="project" value="TreeGrafter"/>
</dbReference>
<dbReference type="InterPro" id="IPR036188">
    <property type="entry name" value="FAD/NAD-bd_sf"/>
</dbReference>
<dbReference type="EMBL" id="JAFCMP010000002">
    <property type="protein sequence ID" value="KAG5192809.1"/>
    <property type="molecule type" value="Genomic_DNA"/>
</dbReference>